<proteinExistence type="predicted"/>
<dbReference type="Proteomes" id="UP000240830">
    <property type="component" value="Unassembled WGS sequence"/>
</dbReference>
<accession>A0A2H9TKP5</accession>
<evidence type="ECO:0000313" key="3">
    <source>
        <dbReference type="Proteomes" id="UP000240830"/>
    </source>
</evidence>
<evidence type="ECO:0000256" key="1">
    <source>
        <dbReference type="SAM" id="MobiDB-lite"/>
    </source>
</evidence>
<feature type="region of interest" description="Disordered" evidence="1">
    <location>
        <begin position="382"/>
        <end position="415"/>
    </location>
</feature>
<reference evidence="2 3" key="1">
    <citation type="submission" date="2016-10" db="EMBL/GenBank/DDBJ databases">
        <title>The genome of Paramicrosporidium saccamoebae is the missing link in understanding Cryptomycota and Microsporidia evolution.</title>
        <authorList>
            <person name="Quandt C.A."/>
            <person name="Beaudet D."/>
            <person name="Corsaro D."/>
            <person name="Michel R."/>
            <person name="Corradi N."/>
            <person name="James T."/>
        </authorList>
    </citation>
    <scope>NUCLEOTIDE SEQUENCE [LARGE SCALE GENOMIC DNA]</scope>
    <source>
        <strain evidence="2 3">KSL3</strain>
    </source>
</reference>
<evidence type="ECO:0000313" key="2">
    <source>
        <dbReference type="EMBL" id="PJF18325.1"/>
    </source>
</evidence>
<gene>
    <name evidence="2" type="ORF">PSACC_01869</name>
</gene>
<protein>
    <submittedName>
        <fullName evidence="2">Uncharacterized protein</fullName>
    </submittedName>
</protein>
<dbReference type="EMBL" id="MTSL01000129">
    <property type="protein sequence ID" value="PJF18325.1"/>
    <property type="molecule type" value="Genomic_DNA"/>
</dbReference>
<feature type="compositionally biased region" description="Low complexity" evidence="1">
    <location>
        <begin position="395"/>
        <end position="404"/>
    </location>
</feature>
<comment type="caution">
    <text evidence="2">The sequence shown here is derived from an EMBL/GenBank/DDBJ whole genome shotgun (WGS) entry which is preliminary data.</text>
</comment>
<keyword evidence="3" id="KW-1185">Reference proteome</keyword>
<organism evidence="2 3">
    <name type="scientific">Paramicrosporidium saccamoebae</name>
    <dbReference type="NCBI Taxonomy" id="1246581"/>
    <lineage>
        <taxon>Eukaryota</taxon>
        <taxon>Fungi</taxon>
        <taxon>Fungi incertae sedis</taxon>
        <taxon>Cryptomycota</taxon>
        <taxon>Cryptomycota incertae sedis</taxon>
        <taxon>Paramicrosporidium</taxon>
    </lineage>
</organism>
<dbReference type="AlphaFoldDB" id="A0A2H9TKP5"/>
<sequence>MAVIDSYLKGRGHLFRAAVEEAWLSEVLKSHRFVAYKFFEMLCTILFSDLLEFEKGWDGGVQSTQDVDKVINPITSIVNTAMESWPDSYLTKHFCTPSFVVDAAKLLQSPIQEERALVTEMLCRSLKSLEEHERSPLKESVESLEKHEKPLLEEYAETVLRQIGMALYDATEFPGEISKRPLKHSFDLYNCCKARVAPSLLVKFVKTYLIPFLRKLHWVEFQASVTTLLIMTLNHLHRVANDCYSLRHTNANLECHTFMVIGLVVAKSITKDGYREKFIISTALLTFQTKVTILSVFKDYYPKASPSISAMRLPSYSVFFTGFVDWILNEDLADSRVHKSVYNCWKEMIDTQTVNIAWELTRVPIDHINSVNAKLGIIDLPPDSSSNEEFESNDTSDNASSNNDKSLGSNDPGLI</sequence>
<name>A0A2H9TKP5_9FUNG</name>